<dbReference type="PANTHER" id="PTHR45228:SF5">
    <property type="entry name" value="CYCLIC DI-GMP PHOSPHODIESTERASE VC_1348-RELATED"/>
    <property type="match status" value="1"/>
</dbReference>
<dbReference type="InterPro" id="IPR037522">
    <property type="entry name" value="HD_GYP_dom"/>
</dbReference>
<protein>
    <submittedName>
        <fullName evidence="4">Response regulator</fullName>
    </submittedName>
</protein>
<organism evidence="4 5">
    <name type="scientific">Pseudoxanthomonas composti</name>
    <dbReference type="NCBI Taxonomy" id="2137479"/>
    <lineage>
        <taxon>Bacteria</taxon>
        <taxon>Pseudomonadati</taxon>
        <taxon>Pseudomonadota</taxon>
        <taxon>Gammaproteobacteria</taxon>
        <taxon>Lysobacterales</taxon>
        <taxon>Lysobacteraceae</taxon>
        <taxon>Pseudoxanthomonas</taxon>
    </lineage>
</organism>
<dbReference type="Proteomes" id="UP000289784">
    <property type="component" value="Unassembled WGS sequence"/>
</dbReference>
<reference evidence="4 5" key="1">
    <citation type="submission" date="2019-01" db="EMBL/GenBank/DDBJ databases">
        <title>Pseudoxanthomonas composti sp. nov., isolated from compost.</title>
        <authorList>
            <person name="Yang G."/>
        </authorList>
    </citation>
    <scope>NUCLEOTIDE SEQUENCE [LARGE SCALE GENOMIC DNA]</scope>
    <source>
        <strain evidence="4 5">GSS15</strain>
    </source>
</reference>
<evidence type="ECO:0000313" key="4">
    <source>
        <dbReference type="EMBL" id="RXR05264.1"/>
    </source>
</evidence>
<feature type="modified residue" description="4-aspartylphosphate" evidence="1">
    <location>
        <position position="53"/>
    </location>
</feature>
<dbReference type="RefSeq" id="WP_129471268.1">
    <property type="nucleotide sequence ID" value="NZ_SAWZ01000005.1"/>
</dbReference>
<dbReference type="GO" id="GO:0008081">
    <property type="term" value="F:phosphoric diester hydrolase activity"/>
    <property type="evidence" value="ECO:0007669"/>
    <property type="project" value="UniProtKB-ARBA"/>
</dbReference>
<keyword evidence="1" id="KW-0597">Phosphoprotein</keyword>
<dbReference type="InterPro" id="IPR052020">
    <property type="entry name" value="Cyclic_di-GMP/3'3'-cGAMP_PDE"/>
</dbReference>
<dbReference type="Gene3D" id="3.40.50.2300">
    <property type="match status" value="1"/>
</dbReference>
<evidence type="ECO:0000259" key="3">
    <source>
        <dbReference type="PROSITE" id="PS51832"/>
    </source>
</evidence>
<feature type="domain" description="Response regulatory" evidence="2">
    <location>
        <begin position="5"/>
        <end position="120"/>
    </location>
</feature>
<dbReference type="InterPro" id="IPR003607">
    <property type="entry name" value="HD/PDEase_dom"/>
</dbReference>
<gene>
    <name evidence="4" type="ORF">EPA99_11005</name>
</gene>
<evidence type="ECO:0000313" key="5">
    <source>
        <dbReference type="Proteomes" id="UP000289784"/>
    </source>
</evidence>
<proteinExistence type="predicted"/>
<dbReference type="PROSITE" id="PS51832">
    <property type="entry name" value="HD_GYP"/>
    <property type="match status" value="1"/>
</dbReference>
<dbReference type="Pfam" id="PF00072">
    <property type="entry name" value="Response_reg"/>
    <property type="match status" value="1"/>
</dbReference>
<keyword evidence="5" id="KW-1185">Reference proteome</keyword>
<dbReference type="GO" id="GO:0000160">
    <property type="term" value="P:phosphorelay signal transduction system"/>
    <property type="evidence" value="ECO:0007669"/>
    <property type="project" value="InterPro"/>
</dbReference>
<dbReference type="SMART" id="SM00471">
    <property type="entry name" value="HDc"/>
    <property type="match status" value="1"/>
</dbReference>
<dbReference type="SMART" id="SM00448">
    <property type="entry name" value="REC"/>
    <property type="match status" value="1"/>
</dbReference>
<dbReference type="OrthoDB" id="9802066at2"/>
<dbReference type="Pfam" id="PF13487">
    <property type="entry name" value="HD_5"/>
    <property type="match status" value="1"/>
</dbReference>
<name>A0A4Q1JUF3_9GAMM</name>
<evidence type="ECO:0000256" key="1">
    <source>
        <dbReference type="PROSITE-ProRule" id="PRU00169"/>
    </source>
</evidence>
<dbReference type="InterPro" id="IPR011006">
    <property type="entry name" value="CheY-like_superfamily"/>
</dbReference>
<dbReference type="PROSITE" id="PS50110">
    <property type="entry name" value="RESPONSE_REGULATORY"/>
    <property type="match status" value="1"/>
</dbReference>
<dbReference type="Gene3D" id="1.10.3210.10">
    <property type="entry name" value="Hypothetical protein af1432"/>
    <property type="match status" value="1"/>
</dbReference>
<dbReference type="PANTHER" id="PTHR45228">
    <property type="entry name" value="CYCLIC DI-GMP PHOSPHODIESTERASE TM_0186-RELATED"/>
    <property type="match status" value="1"/>
</dbReference>
<evidence type="ECO:0000259" key="2">
    <source>
        <dbReference type="PROSITE" id="PS50110"/>
    </source>
</evidence>
<dbReference type="AlphaFoldDB" id="A0A4Q1JUF3"/>
<dbReference type="EMBL" id="SAWZ01000005">
    <property type="protein sequence ID" value="RXR05264.1"/>
    <property type="molecule type" value="Genomic_DNA"/>
</dbReference>
<dbReference type="CDD" id="cd00077">
    <property type="entry name" value="HDc"/>
    <property type="match status" value="1"/>
</dbReference>
<dbReference type="SUPFAM" id="SSF52172">
    <property type="entry name" value="CheY-like"/>
    <property type="match status" value="1"/>
</dbReference>
<accession>A0A4Q1JUF3</accession>
<feature type="domain" description="HD-GYP" evidence="3">
    <location>
        <begin position="128"/>
        <end position="325"/>
    </location>
</feature>
<comment type="caution">
    <text evidence="4">The sequence shown here is derived from an EMBL/GenBank/DDBJ whole genome shotgun (WGS) entry which is preliminary data.</text>
</comment>
<dbReference type="InterPro" id="IPR001789">
    <property type="entry name" value="Sig_transdc_resp-reg_receiver"/>
</dbReference>
<sequence>MAQRPILCVDDEPNNLALLRQILQGDHRLVFARNGGEALAAVAKHDPALILMDVEMPDMDGYSVAIKLKQDPRTARIPVIFVTALNKDTDERVGFEAGGVDYLTKPVSAYVLRARVRTHLSLVQASALEQSYRDAIQMLSIAGHYNDSDTGSHVWRIGAYARALALALGWDEQRAALLEQAAPLHDTGKIGIPDAVLKKPGPLTPEEWVVMRTHPSIGHKILSQSAAPLFQLAAEISLNHHERWDGSGYPNGLAGAAIPESARIIAVVDVFDALSVRRPYKEPWPLDKVLQTLDEGAGTHLDARMVRTFHDILPRILELKAYWDAREQSEANPLPQ</sequence>
<dbReference type="SUPFAM" id="SSF109604">
    <property type="entry name" value="HD-domain/PDEase-like"/>
    <property type="match status" value="1"/>
</dbReference>